<dbReference type="SUPFAM" id="SSF53041">
    <property type="entry name" value="Resolvase-like"/>
    <property type="match status" value="1"/>
</dbReference>
<dbReference type="PROSITE" id="PS51736">
    <property type="entry name" value="RECOMBINASES_3"/>
    <property type="match status" value="1"/>
</dbReference>
<dbReference type="Pfam" id="PF07508">
    <property type="entry name" value="Recombinase"/>
    <property type="match status" value="1"/>
</dbReference>
<reference evidence="4 5" key="1">
    <citation type="submission" date="2016-08" db="EMBL/GenBank/DDBJ databases">
        <title>Complete genome sequence of Bacillus muralis G25-68, a strain with toxicity to nematodes.</title>
        <authorList>
            <person name="Zheng Z."/>
        </authorList>
    </citation>
    <scope>NUCLEOTIDE SEQUENCE [LARGE SCALE GENOMIC DNA]</scope>
    <source>
        <strain evidence="4 5">G25-68</strain>
    </source>
</reference>
<dbReference type="PANTHER" id="PTHR30461">
    <property type="entry name" value="DNA-INVERTASE FROM LAMBDOID PROPHAGE"/>
    <property type="match status" value="1"/>
</dbReference>
<dbReference type="PANTHER" id="PTHR30461:SF23">
    <property type="entry name" value="DNA RECOMBINASE-RELATED"/>
    <property type="match status" value="1"/>
</dbReference>
<dbReference type="InterPro" id="IPR011109">
    <property type="entry name" value="DNA_bind_recombinase_dom"/>
</dbReference>
<dbReference type="CDD" id="cd00338">
    <property type="entry name" value="Ser_Recombinase"/>
    <property type="match status" value="1"/>
</dbReference>
<keyword evidence="1" id="KW-0175">Coiled coil</keyword>
<dbReference type="Gene3D" id="3.40.50.1390">
    <property type="entry name" value="Resolvase, N-terminal catalytic domain"/>
    <property type="match status" value="1"/>
</dbReference>
<dbReference type="Proteomes" id="UP000077926">
    <property type="component" value="Chromosome"/>
</dbReference>
<dbReference type="GO" id="GO:0003677">
    <property type="term" value="F:DNA binding"/>
    <property type="evidence" value="ECO:0007669"/>
    <property type="project" value="InterPro"/>
</dbReference>
<dbReference type="SMART" id="SM00857">
    <property type="entry name" value="Resolvase"/>
    <property type="match status" value="1"/>
</dbReference>
<dbReference type="EMBL" id="CP017080">
    <property type="protein sequence ID" value="AOH55313.1"/>
    <property type="molecule type" value="Genomic_DNA"/>
</dbReference>
<dbReference type="PROSITE" id="PS51737">
    <property type="entry name" value="RECOMBINASE_DNA_BIND"/>
    <property type="match status" value="1"/>
</dbReference>
<keyword evidence="5" id="KW-1185">Reference proteome</keyword>
<dbReference type="InterPro" id="IPR050639">
    <property type="entry name" value="SSR_resolvase"/>
</dbReference>
<proteinExistence type="predicted"/>
<feature type="domain" description="Recombinase" evidence="3">
    <location>
        <begin position="155"/>
        <end position="269"/>
    </location>
</feature>
<accession>A0A1B3XQ20</accession>
<protein>
    <submittedName>
        <fullName evidence="4">Resolvase</fullName>
    </submittedName>
</protein>
<name>A0A1B3XQ20_9BACI</name>
<evidence type="ECO:0000313" key="4">
    <source>
        <dbReference type="EMBL" id="AOH55313.1"/>
    </source>
</evidence>
<dbReference type="InterPro" id="IPR036162">
    <property type="entry name" value="Resolvase-like_N_sf"/>
</dbReference>
<evidence type="ECO:0000259" key="3">
    <source>
        <dbReference type="PROSITE" id="PS51737"/>
    </source>
</evidence>
<feature type="domain" description="Resolvase/invertase-type recombinase catalytic" evidence="2">
    <location>
        <begin position="2"/>
        <end position="146"/>
    </location>
</feature>
<dbReference type="AlphaFoldDB" id="A0A1B3XQ20"/>
<dbReference type="OrthoDB" id="9811097at2"/>
<sequence length="492" mass="57616">MLSAIYLRLSRDEENRGVEEVLYSHRNALVKLAEKNNLHFEIYEEVSSGMDTERPQLNKLLENLPDYDYVLVMDIDRLTRDNIQAEQIKRIFILNDIKILTPSGEIDFNNESNDLLFSFSSLLANYEWKQIRKRMGRGRLAAAAQGKWVMSNKVPLGYNKNEEKKLVIREDEARIIKFIFEKTIKGYSSNRIARELDALKWRSRQGKVLTTSHISILRKNDVYYGCVSMKRRVNGKVVDEVFVENAHEGIVTKQEFFEAQRVVGEKNREFRQKGIATRKLHGLIYCNCCGRKRYIQKDGNGTEFLKTCSYKIDNNKCEDRGHKYLPIEEAVIKAVQNLRPQLEQSLERLKTRDTSTIEKTLMEQKTDLQNSLNRVNKRSKNLAIMRSDGEITKQEFEELRNEVNEQIQNIEQQIELINMQRENVLNTDQEQERLERILFTLNDFSDLENGEVNAFLKMIIKKINFSSNMSSSHDTKVDRVEPTISIEFHKKI</sequence>
<dbReference type="InterPro" id="IPR038109">
    <property type="entry name" value="DNA_bind_recomb_sf"/>
</dbReference>
<dbReference type="Gene3D" id="3.90.1750.20">
    <property type="entry name" value="Putative Large Serine Recombinase, Chain B, Domain 2"/>
    <property type="match status" value="1"/>
</dbReference>
<feature type="coiled-coil region" evidence="1">
    <location>
        <begin position="332"/>
        <end position="427"/>
    </location>
</feature>
<gene>
    <name evidence="4" type="ORF">ABE28_013220</name>
</gene>
<dbReference type="RefSeq" id="WP_064462097.1">
    <property type="nucleotide sequence ID" value="NZ_CP017080.1"/>
</dbReference>
<dbReference type="GO" id="GO:0000150">
    <property type="term" value="F:DNA strand exchange activity"/>
    <property type="evidence" value="ECO:0007669"/>
    <property type="project" value="InterPro"/>
</dbReference>
<dbReference type="InterPro" id="IPR006119">
    <property type="entry name" value="Resolv_N"/>
</dbReference>
<dbReference type="KEGG" id="bmur:ABE28_013220"/>
<dbReference type="Pfam" id="PF00239">
    <property type="entry name" value="Resolvase"/>
    <property type="match status" value="1"/>
</dbReference>
<dbReference type="Pfam" id="PF13408">
    <property type="entry name" value="Zn_ribbon_recom"/>
    <property type="match status" value="1"/>
</dbReference>
<evidence type="ECO:0000313" key="5">
    <source>
        <dbReference type="Proteomes" id="UP000077926"/>
    </source>
</evidence>
<organism evidence="4 5">
    <name type="scientific">Peribacillus muralis</name>
    <dbReference type="NCBI Taxonomy" id="264697"/>
    <lineage>
        <taxon>Bacteria</taxon>
        <taxon>Bacillati</taxon>
        <taxon>Bacillota</taxon>
        <taxon>Bacilli</taxon>
        <taxon>Bacillales</taxon>
        <taxon>Bacillaceae</taxon>
        <taxon>Peribacillus</taxon>
    </lineage>
</organism>
<evidence type="ECO:0000256" key="1">
    <source>
        <dbReference type="SAM" id="Coils"/>
    </source>
</evidence>
<evidence type="ECO:0000259" key="2">
    <source>
        <dbReference type="PROSITE" id="PS51736"/>
    </source>
</evidence>
<dbReference type="InterPro" id="IPR025827">
    <property type="entry name" value="Zn_ribbon_recom_dom"/>
</dbReference>